<evidence type="ECO:0000256" key="3">
    <source>
        <dbReference type="ARBA" id="ARBA00023163"/>
    </source>
</evidence>
<dbReference type="InterPro" id="IPR005471">
    <property type="entry name" value="Tscrpt_reg_IclR_N"/>
</dbReference>
<dbReference type="PANTHER" id="PTHR30136">
    <property type="entry name" value="HELIX-TURN-HELIX TRANSCRIPTIONAL REGULATOR, ICLR FAMILY"/>
    <property type="match status" value="1"/>
</dbReference>
<keyword evidence="3" id="KW-0804">Transcription</keyword>
<dbReference type="PROSITE" id="PS51077">
    <property type="entry name" value="HTH_ICLR"/>
    <property type="match status" value="1"/>
</dbReference>
<dbReference type="RefSeq" id="WP_099472163.1">
    <property type="nucleotide sequence ID" value="NZ_CP041025.1"/>
</dbReference>
<gene>
    <name evidence="6" type="ORF">CRD36_07675</name>
</gene>
<dbReference type="SUPFAM" id="SSF55781">
    <property type="entry name" value="GAF domain-like"/>
    <property type="match status" value="1"/>
</dbReference>
<dbReference type="FunCoup" id="A0A2G4YSG4">
    <property type="interactions" value="90"/>
</dbReference>
<evidence type="ECO:0000256" key="2">
    <source>
        <dbReference type="ARBA" id="ARBA00023125"/>
    </source>
</evidence>
<dbReference type="AlphaFoldDB" id="A0A2G4YSG4"/>
<dbReference type="InterPro" id="IPR050707">
    <property type="entry name" value="HTH_MetabolicPath_Reg"/>
</dbReference>
<dbReference type="GO" id="GO:0045892">
    <property type="term" value="P:negative regulation of DNA-templated transcription"/>
    <property type="evidence" value="ECO:0007669"/>
    <property type="project" value="TreeGrafter"/>
</dbReference>
<keyword evidence="7" id="KW-1185">Reference proteome</keyword>
<keyword evidence="2" id="KW-0238">DNA-binding</keyword>
<dbReference type="InParanoid" id="A0A2G4YSG4"/>
<dbReference type="InterPro" id="IPR014757">
    <property type="entry name" value="Tscrpt_reg_IclR_C"/>
</dbReference>
<comment type="caution">
    <text evidence="6">The sequence shown here is derived from an EMBL/GenBank/DDBJ whole genome shotgun (WGS) entry which is preliminary data.</text>
</comment>
<reference evidence="6 7" key="1">
    <citation type="submission" date="2017-10" db="EMBL/GenBank/DDBJ databases">
        <title>Frigbacter circumglobatus gen. nov. sp. nov., isolated from sediment cultured in situ.</title>
        <authorList>
            <person name="Zhao Z."/>
        </authorList>
    </citation>
    <scope>NUCLEOTIDE SEQUENCE [LARGE SCALE GENOMIC DNA]</scope>
    <source>
        <strain evidence="6 7">ZYL</strain>
    </source>
</reference>
<dbReference type="PROSITE" id="PS51078">
    <property type="entry name" value="ICLR_ED"/>
    <property type="match status" value="1"/>
</dbReference>
<dbReference type="FunFam" id="1.10.10.10:FF:000056">
    <property type="entry name" value="IclR family transcriptional regulator"/>
    <property type="match status" value="1"/>
</dbReference>
<dbReference type="Pfam" id="PF09339">
    <property type="entry name" value="HTH_IclR"/>
    <property type="match status" value="1"/>
</dbReference>
<dbReference type="InterPro" id="IPR036388">
    <property type="entry name" value="WH-like_DNA-bd_sf"/>
</dbReference>
<protein>
    <submittedName>
        <fullName evidence="6">IclR family transcriptional regulator</fullName>
    </submittedName>
</protein>
<keyword evidence="1" id="KW-0805">Transcription regulation</keyword>
<dbReference type="GO" id="GO:0003700">
    <property type="term" value="F:DNA-binding transcription factor activity"/>
    <property type="evidence" value="ECO:0007669"/>
    <property type="project" value="TreeGrafter"/>
</dbReference>
<dbReference type="Gene3D" id="1.10.10.10">
    <property type="entry name" value="Winged helix-like DNA-binding domain superfamily/Winged helix DNA-binding domain"/>
    <property type="match status" value="1"/>
</dbReference>
<name>A0A2G4YSG4_9PROT</name>
<evidence type="ECO:0000259" key="5">
    <source>
        <dbReference type="PROSITE" id="PS51078"/>
    </source>
</evidence>
<evidence type="ECO:0000313" key="7">
    <source>
        <dbReference type="Proteomes" id="UP000229730"/>
    </source>
</evidence>
<sequence>MTEKVIGKGQVQSLTRAFSLLECVADAGIGLNLSQVAAKLDLAPSTVHRLLNAMKDRGYVEVDPATGLWSVGLQAFRVGNGYLQKRDFVTQARPYMKKLVAEVGETTSLAVLDGDQMTFIAQVECREVMRMSVPLGNRVTLYASAVGKMQLATLSDAEAADLMKDVAFTPLTERTHVGLPSLLAEVQDIRRKGFAIDEQEQSLGMRCVAAAIYNEHREAVAFLTIAGPTVRLKQKTLNTIGKIVRALADEVTGAIGGREKDET</sequence>
<evidence type="ECO:0000256" key="1">
    <source>
        <dbReference type="ARBA" id="ARBA00023015"/>
    </source>
</evidence>
<accession>A0A2G4YSG4</accession>
<proteinExistence type="predicted"/>
<dbReference type="InterPro" id="IPR036390">
    <property type="entry name" value="WH_DNA-bd_sf"/>
</dbReference>
<dbReference type="PANTHER" id="PTHR30136:SF24">
    <property type="entry name" value="HTH-TYPE TRANSCRIPTIONAL REPRESSOR ALLR"/>
    <property type="match status" value="1"/>
</dbReference>
<evidence type="ECO:0000313" key="6">
    <source>
        <dbReference type="EMBL" id="PHZ85274.1"/>
    </source>
</evidence>
<dbReference type="GO" id="GO:0003677">
    <property type="term" value="F:DNA binding"/>
    <property type="evidence" value="ECO:0007669"/>
    <property type="project" value="UniProtKB-KW"/>
</dbReference>
<feature type="domain" description="IclR-ED" evidence="5">
    <location>
        <begin position="74"/>
        <end position="257"/>
    </location>
</feature>
<dbReference type="SUPFAM" id="SSF46785">
    <property type="entry name" value="Winged helix' DNA-binding domain"/>
    <property type="match status" value="1"/>
</dbReference>
<dbReference type="Gene3D" id="3.30.450.40">
    <property type="match status" value="1"/>
</dbReference>
<organism evidence="6 7">
    <name type="scientific">Paremcibacter congregatus</name>
    <dbReference type="NCBI Taxonomy" id="2043170"/>
    <lineage>
        <taxon>Bacteria</taxon>
        <taxon>Pseudomonadati</taxon>
        <taxon>Pseudomonadota</taxon>
        <taxon>Alphaproteobacteria</taxon>
        <taxon>Emcibacterales</taxon>
        <taxon>Emcibacteraceae</taxon>
        <taxon>Paremcibacter</taxon>
    </lineage>
</organism>
<dbReference type="Pfam" id="PF01614">
    <property type="entry name" value="IclR_C"/>
    <property type="match status" value="1"/>
</dbReference>
<dbReference type="InterPro" id="IPR029016">
    <property type="entry name" value="GAF-like_dom_sf"/>
</dbReference>
<dbReference type="OrthoDB" id="9807558at2"/>
<dbReference type="Proteomes" id="UP000229730">
    <property type="component" value="Unassembled WGS sequence"/>
</dbReference>
<feature type="domain" description="HTH iclR-type" evidence="4">
    <location>
        <begin position="11"/>
        <end position="73"/>
    </location>
</feature>
<dbReference type="SMART" id="SM00346">
    <property type="entry name" value="HTH_ICLR"/>
    <property type="match status" value="1"/>
</dbReference>
<dbReference type="EMBL" id="PDEM01000016">
    <property type="protein sequence ID" value="PHZ85274.1"/>
    <property type="molecule type" value="Genomic_DNA"/>
</dbReference>
<evidence type="ECO:0000259" key="4">
    <source>
        <dbReference type="PROSITE" id="PS51077"/>
    </source>
</evidence>